<evidence type="ECO:0000256" key="1">
    <source>
        <dbReference type="ARBA" id="ARBA00013194"/>
    </source>
</evidence>
<reference evidence="6 7" key="1">
    <citation type="submission" date="2019-08" db="EMBL/GenBank/DDBJ databases">
        <title>Deep-cultivation of Planctomycetes and their phenomic and genomic characterization uncovers novel biology.</title>
        <authorList>
            <person name="Wiegand S."/>
            <person name="Jogler M."/>
            <person name="Boedeker C."/>
            <person name="Pinto D."/>
            <person name="Vollmers J."/>
            <person name="Rivas-Marin E."/>
            <person name="Kohn T."/>
            <person name="Peeters S.H."/>
            <person name="Heuer A."/>
            <person name="Rast P."/>
            <person name="Oberbeckmann S."/>
            <person name="Bunk B."/>
            <person name="Jeske O."/>
            <person name="Meyerdierks A."/>
            <person name="Storesund J.E."/>
            <person name="Kallscheuer N."/>
            <person name="Luecker S."/>
            <person name="Lage O.M."/>
            <person name="Pohl T."/>
            <person name="Merkel B.J."/>
            <person name="Hornburger P."/>
            <person name="Mueller R.-W."/>
            <person name="Bruemmer F."/>
            <person name="Labrenz M."/>
            <person name="Spormann A.M."/>
            <person name="Op den Camp H."/>
            <person name="Overmann J."/>
            <person name="Amann R."/>
            <person name="Jetten M.S.M."/>
            <person name="Mascher T."/>
            <person name="Medema M.H."/>
            <person name="Devos D.P."/>
            <person name="Kaster A.-K."/>
            <person name="Ovreas L."/>
            <person name="Rohde M."/>
            <person name="Galperin M.Y."/>
            <person name="Jogler C."/>
        </authorList>
    </citation>
    <scope>NUCLEOTIDE SEQUENCE [LARGE SCALE GENOMIC DNA]</scope>
    <source>
        <strain evidence="6 7">DSM 8797</strain>
    </source>
</reference>
<dbReference type="InterPro" id="IPR029000">
    <property type="entry name" value="Cyclophilin-like_dom_sf"/>
</dbReference>
<keyword evidence="7" id="KW-1185">Reference proteome</keyword>
<accession>A0ABX5YTN6</accession>
<dbReference type="InterPro" id="IPR044665">
    <property type="entry name" value="E_coli_cyclophilin_A-like"/>
</dbReference>
<dbReference type="EMBL" id="CP042910">
    <property type="protein sequence ID" value="QEG18965.1"/>
    <property type="molecule type" value="Genomic_DNA"/>
</dbReference>
<proteinExistence type="predicted"/>
<sequence length="209" mass="24066">MISRKTFLITVATLCASVWMGNQTLLQAQTPETYRVKMETTRGTFHIDVTRSWCPNGADQFYRLVQSGFYNDCAFFRVIDGFMAQFGINGDPEVQKQWRDRRIQDDPVVKSNLKGYVSFAKTSERDSRTTQIFINYGDNRRLDRYGFAPFGFVPQTDMKIVEALYSGYGDGSPAGRGPTQSRIQYEGNHYLKREFPRLDYITRATIVAR</sequence>
<evidence type="ECO:0000256" key="3">
    <source>
        <dbReference type="ARBA" id="ARBA00023235"/>
    </source>
</evidence>
<evidence type="ECO:0000256" key="4">
    <source>
        <dbReference type="SAM" id="SignalP"/>
    </source>
</evidence>
<dbReference type="EC" id="5.2.1.8" evidence="1"/>
<dbReference type="Gene3D" id="2.40.100.10">
    <property type="entry name" value="Cyclophilin-like"/>
    <property type="match status" value="1"/>
</dbReference>
<dbReference type="PROSITE" id="PS50072">
    <property type="entry name" value="CSA_PPIASE_2"/>
    <property type="match status" value="1"/>
</dbReference>
<keyword evidence="3 6" id="KW-0413">Isomerase</keyword>
<organism evidence="6 7">
    <name type="scientific">Gimesia maris</name>
    <dbReference type="NCBI Taxonomy" id="122"/>
    <lineage>
        <taxon>Bacteria</taxon>
        <taxon>Pseudomonadati</taxon>
        <taxon>Planctomycetota</taxon>
        <taxon>Planctomycetia</taxon>
        <taxon>Planctomycetales</taxon>
        <taxon>Planctomycetaceae</taxon>
        <taxon>Gimesia</taxon>
    </lineage>
</organism>
<dbReference type="Proteomes" id="UP000322887">
    <property type="component" value="Chromosome"/>
</dbReference>
<keyword evidence="4" id="KW-0732">Signal</keyword>
<dbReference type="RefSeq" id="WP_157158972.1">
    <property type="nucleotide sequence ID" value="NZ_CP042910.1"/>
</dbReference>
<dbReference type="PANTHER" id="PTHR43246">
    <property type="entry name" value="PEPTIDYL-PROLYL CIS-TRANS ISOMERASE CYP38, CHLOROPLASTIC"/>
    <property type="match status" value="1"/>
</dbReference>
<gene>
    <name evidence="6" type="primary">ppiA_2</name>
    <name evidence="6" type="ORF">GmarT_48610</name>
</gene>
<dbReference type="SUPFAM" id="SSF50891">
    <property type="entry name" value="Cyclophilin-like"/>
    <property type="match status" value="1"/>
</dbReference>
<feature type="domain" description="PPIase cyclophilin-type" evidence="5">
    <location>
        <begin position="43"/>
        <end position="188"/>
    </location>
</feature>
<dbReference type="Pfam" id="PF00160">
    <property type="entry name" value="Pro_isomerase"/>
    <property type="match status" value="1"/>
</dbReference>
<keyword evidence="2" id="KW-0697">Rotamase</keyword>
<feature type="signal peptide" evidence="4">
    <location>
        <begin position="1"/>
        <end position="28"/>
    </location>
</feature>
<dbReference type="GO" id="GO:0003755">
    <property type="term" value="F:peptidyl-prolyl cis-trans isomerase activity"/>
    <property type="evidence" value="ECO:0007669"/>
    <property type="project" value="UniProtKB-EC"/>
</dbReference>
<evidence type="ECO:0000256" key="2">
    <source>
        <dbReference type="ARBA" id="ARBA00023110"/>
    </source>
</evidence>
<evidence type="ECO:0000313" key="6">
    <source>
        <dbReference type="EMBL" id="QEG18965.1"/>
    </source>
</evidence>
<feature type="chain" id="PRO_5045383364" description="peptidylprolyl isomerase" evidence="4">
    <location>
        <begin position="29"/>
        <end position="209"/>
    </location>
</feature>
<evidence type="ECO:0000259" key="5">
    <source>
        <dbReference type="PROSITE" id="PS50072"/>
    </source>
</evidence>
<dbReference type="GeneID" id="98649305"/>
<name>A0ABX5YTN6_9PLAN</name>
<protein>
    <recommendedName>
        <fullName evidence="1">peptidylprolyl isomerase</fullName>
        <ecNumber evidence="1">5.2.1.8</ecNumber>
    </recommendedName>
</protein>
<dbReference type="InterPro" id="IPR002130">
    <property type="entry name" value="Cyclophilin-type_PPIase_dom"/>
</dbReference>
<evidence type="ECO:0000313" key="7">
    <source>
        <dbReference type="Proteomes" id="UP000322887"/>
    </source>
</evidence>